<dbReference type="Proteomes" id="UP000263377">
    <property type="component" value="Unassembled WGS sequence"/>
</dbReference>
<comment type="caution">
    <text evidence="1">The sequence shown here is derived from an EMBL/GenBank/DDBJ whole genome shotgun (WGS) entry which is preliminary data.</text>
</comment>
<gene>
    <name evidence="1" type="ORF">DR950_29220</name>
</gene>
<reference evidence="1 2" key="1">
    <citation type="submission" date="2018-08" db="EMBL/GenBank/DDBJ databases">
        <title>Diversity &amp; Physiological Properties of Lignin-Decomposing Actinobacteria from Soil.</title>
        <authorList>
            <person name="Roh S.G."/>
            <person name="Kim S.B."/>
        </authorList>
    </citation>
    <scope>NUCLEOTIDE SEQUENCE [LARGE SCALE GENOMIC DNA]</scope>
    <source>
        <strain evidence="1 2">MMS17-GH009</strain>
    </source>
</reference>
<evidence type="ECO:0000313" key="1">
    <source>
        <dbReference type="EMBL" id="RGD61301.1"/>
    </source>
</evidence>
<accession>A0A372ZZT0</accession>
<proteinExistence type="predicted"/>
<sequence length="81" mass="8477">MADHDLYDLDLSQVRFNRACGGNQGGGDDGTETCVILGVVPQAPGVFALGDSKRPDREPLVFTAEELAEAGVDPARFGLSA</sequence>
<organism evidence="1 2">
    <name type="scientific">Kitasatospora xanthocidica</name>
    <dbReference type="NCBI Taxonomy" id="83382"/>
    <lineage>
        <taxon>Bacteria</taxon>
        <taxon>Bacillati</taxon>
        <taxon>Actinomycetota</taxon>
        <taxon>Actinomycetes</taxon>
        <taxon>Kitasatosporales</taxon>
        <taxon>Streptomycetaceae</taxon>
        <taxon>Kitasatospora</taxon>
    </lineage>
</organism>
<dbReference type="RefSeq" id="WP_117489474.1">
    <property type="nucleotide sequence ID" value="NZ_QVIG01000001.1"/>
</dbReference>
<dbReference type="EMBL" id="QVIG01000001">
    <property type="protein sequence ID" value="RGD61301.1"/>
    <property type="molecule type" value="Genomic_DNA"/>
</dbReference>
<keyword evidence="2" id="KW-1185">Reference proteome</keyword>
<dbReference type="AlphaFoldDB" id="A0A372ZZT0"/>
<name>A0A372ZZT0_9ACTN</name>
<protein>
    <submittedName>
        <fullName evidence="1">DUF397 domain-containing protein</fullName>
    </submittedName>
</protein>
<evidence type="ECO:0000313" key="2">
    <source>
        <dbReference type="Proteomes" id="UP000263377"/>
    </source>
</evidence>